<feature type="transmembrane region" description="Helical" evidence="5">
    <location>
        <begin position="131"/>
        <end position="151"/>
    </location>
</feature>
<evidence type="ECO:0000313" key="7">
    <source>
        <dbReference type="EMBL" id="CUS34312.1"/>
    </source>
</evidence>
<dbReference type="PANTHER" id="PTHR37422">
    <property type="entry name" value="TEICHURONIC ACID BIOSYNTHESIS PROTEIN TUAE"/>
    <property type="match status" value="1"/>
</dbReference>
<evidence type="ECO:0000256" key="2">
    <source>
        <dbReference type="ARBA" id="ARBA00022692"/>
    </source>
</evidence>
<dbReference type="InterPro" id="IPR051533">
    <property type="entry name" value="WaaL-like"/>
</dbReference>
<reference evidence="7 8" key="1">
    <citation type="submission" date="2015-10" db="EMBL/GenBank/DDBJ databases">
        <authorList>
            <person name="Gilbert D.G."/>
        </authorList>
    </citation>
    <scope>NUCLEOTIDE SEQUENCE [LARGE SCALE GENOMIC DNA]</scope>
    <source>
        <strain evidence="7">COMA1</strain>
    </source>
</reference>
<dbReference type="GO" id="GO:0016020">
    <property type="term" value="C:membrane"/>
    <property type="evidence" value="ECO:0007669"/>
    <property type="project" value="UniProtKB-SubCell"/>
</dbReference>
<keyword evidence="2 5" id="KW-0812">Transmembrane</keyword>
<evidence type="ECO:0000256" key="5">
    <source>
        <dbReference type="SAM" id="Phobius"/>
    </source>
</evidence>
<feature type="transmembrane region" description="Helical" evidence="5">
    <location>
        <begin position="314"/>
        <end position="335"/>
    </location>
</feature>
<feature type="transmembrane region" description="Helical" evidence="5">
    <location>
        <begin position="231"/>
        <end position="251"/>
    </location>
</feature>
<feature type="transmembrane region" description="Helical" evidence="5">
    <location>
        <begin position="44"/>
        <end position="62"/>
    </location>
</feature>
<protein>
    <recommendedName>
        <fullName evidence="6">O-antigen ligase-related domain-containing protein</fullName>
    </recommendedName>
</protein>
<dbReference type="InterPro" id="IPR007016">
    <property type="entry name" value="O-antigen_ligase-rel_domated"/>
</dbReference>
<evidence type="ECO:0000256" key="4">
    <source>
        <dbReference type="ARBA" id="ARBA00023136"/>
    </source>
</evidence>
<sequence length="416" mass="45259">MTEMDDTFFDETHPRSWVGLVLGVWLTGVFAASLFGRLDAGREAIMSIVWIGTAVMWPLVYFMVSRCRFVPDSLSFIGTVAALLFGAFSVLSSFFSPVALLSAGYVVLTLLGLWLALQFNTNLDAEQYEQGLKIFAVMTTGLLVGFAWYDYVPGTRLGTGKNILNPNTIALVSTSVFVAAMAIRTLALRLVVMGVVATVMVLTSSRAAAIAVLIALTVTGWLRLRSHGRPVLLFVGIGLLVVAGTVVMYGGQVYETLDRLYSLSTVDRGIGSGASGRLEAWKWTWELFLHNPFIGVGFRAHEFLLRVDSSSHNGYLATLAELGLIGFLAIACLIARGLQILWVRAQEPEGGFIPSLLLGLSVGYLFLAVFERYLINVGNPTSLLFLLAVMQPQWDADPLPEEDELAFPVIEDSTVG</sequence>
<feature type="transmembrane region" description="Helical" evidence="5">
    <location>
        <begin position="74"/>
        <end position="91"/>
    </location>
</feature>
<feature type="domain" description="O-antigen ligase-related" evidence="6">
    <location>
        <begin position="195"/>
        <end position="330"/>
    </location>
</feature>
<accession>A0A0S4LCM3</accession>
<organism evidence="7 8">
    <name type="scientific">Candidatus Nitrospira nitrosa</name>
    <dbReference type="NCBI Taxonomy" id="1742972"/>
    <lineage>
        <taxon>Bacteria</taxon>
        <taxon>Pseudomonadati</taxon>
        <taxon>Nitrospirota</taxon>
        <taxon>Nitrospiria</taxon>
        <taxon>Nitrospirales</taxon>
        <taxon>Nitrospiraceae</taxon>
        <taxon>Nitrospira</taxon>
    </lineage>
</organism>
<dbReference type="OrthoDB" id="8480363at2"/>
<feature type="transmembrane region" description="Helical" evidence="5">
    <location>
        <begin position="195"/>
        <end position="219"/>
    </location>
</feature>
<dbReference type="Pfam" id="PF04932">
    <property type="entry name" value="Wzy_C"/>
    <property type="match status" value="1"/>
</dbReference>
<comment type="subcellular location">
    <subcellularLocation>
        <location evidence="1">Membrane</location>
        <topology evidence="1">Multi-pass membrane protein</topology>
    </subcellularLocation>
</comment>
<feature type="transmembrane region" description="Helical" evidence="5">
    <location>
        <begin position="356"/>
        <end position="375"/>
    </location>
</feature>
<dbReference type="PANTHER" id="PTHR37422:SF17">
    <property type="entry name" value="O-ANTIGEN LIGASE"/>
    <property type="match status" value="1"/>
</dbReference>
<dbReference type="Proteomes" id="UP000199032">
    <property type="component" value="Unassembled WGS sequence"/>
</dbReference>
<dbReference type="STRING" id="1742972.COMA1_11632"/>
<evidence type="ECO:0000313" key="8">
    <source>
        <dbReference type="Proteomes" id="UP000199032"/>
    </source>
</evidence>
<name>A0A0S4LCM3_9BACT</name>
<feature type="transmembrane region" description="Helical" evidence="5">
    <location>
        <begin position="163"/>
        <end position="183"/>
    </location>
</feature>
<evidence type="ECO:0000256" key="3">
    <source>
        <dbReference type="ARBA" id="ARBA00022989"/>
    </source>
</evidence>
<proteinExistence type="predicted"/>
<keyword evidence="4 5" id="KW-0472">Membrane</keyword>
<gene>
    <name evidence="7" type="ORF">COMA1_11632</name>
</gene>
<dbReference type="EMBL" id="CZQA01000001">
    <property type="protein sequence ID" value="CUS34312.1"/>
    <property type="molecule type" value="Genomic_DNA"/>
</dbReference>
<keyword evidence="3 5" id="KW-1133">Transmembrane helix</keyword>
<dbReference type="RefSeq" id="WP_090746187.1">
    <property type="nucleotide sequence ID" value="NZ_CZQA01000001.1"/>
</dbReference>
<keyword evidence="8" id="KW-1185">Reference proteome</keyword>
<evidence type="ECO:0000256" key="1">
    <source>
        <dbReference type="ARBA" id="ARBA00004141"/>
    </source>
</evidence>
<dbReference type="AlphaFoldDB" id="A0A0S4LCM3"/>
<evidence type="ECO:0000259" key="6">
    <source>
        <dbReference type="Pfam" id="PF04932"/>
    </source>
</evidence>
<feature type="transmembrane region" description="Helical" evidence="5">
    <location>
        <begin position="16"/>
        <end position="35"/>
    </location>
</feature>
<feature type="transmembrane region" description="Helical" evidence="5">
    <location>
        <begin position="98"/>
        <end position="119"/>
    </location>
</feature>